<reference evidence="1" key="1">
    <citation type="journal article" date="2004" name="Nucleic Acids Res.">
        <title>Comparative analysis of the Borrelia garinii genome.</title>
        <authorList>
            <person name="Glockner G."/>
            <person name="Lehmann R."/>
            <person name="Romualdi A."/>
            <person name="Pradella S."/>
            <person name="Schulte-Spechtel U."/>
            <person name="Schilhabel M."/>
            <person name="Wilske B."/>
            <person name="Suhnel J."/>
            <person name="Platzer M."/>
        </authorList>
    </citation>
    <scope>NUCLEOTIDE SEQUENCE [LARGE SCALE GENOMIC DNA]</scope>
    <source>
        <strain>ATCC BAA-2496 / DSM 23469 / PBi</strain>
        <strain evidence="1">PBi</strain>
        <plasmid>18</plasmid>
    </source>
</reference>
<organism evidence="1">
    <name type="scientific">Borrelia garinii subsp. bavariensis (strain ATCC BAA-2496 / DSM 23469 / PBi)</name>
    <name type="common">Borreliella bavariensis</name>
    <dbReference type="NCBI Taxonomy" id="290434"/>
    <lineage>
        <taxon>Bacteria</taxon>
        <taxon>Pseudomonadati</taxon>
        <taxon>Spirochaetota</taxon>
        <taxon>Spirochaetia</taxon>
        <taxon>Spirochaetales</taxon>
        <taxon>Borreliaceae</taxon>
        <taxon>Borreliella</taxon>
    </lineage>
</organism>
<evidence type="ECO:0000313" key="2">
    <source>
        <dbReference type="Proteomes" id="UP000002276"/>
    </source>
</evidence>
<evidence type="ECO:0000313" key="1">
    <source>
        <dbReference type="EMBL" id="AAU86107.1"/>
    </source>
</evidence>
<sequence>MKSVLERLKNKKKEIIEKSRKPEIFIKK</sequence>
<dbReference type="EMBL" id="AY722932">
    <property type="protein sequence ID" value="AAU86107.1"/>
    <property type="molecule type" value="Genomic_DNA"/>
</dbReference>
<proteinExistence type="predicted"/>
<gene>
    <name evidence="1" type="ordered locus">BGP256</name>
</gene>
<protein>
    <submittedName>
        <fullName evidence="1">Uncharacterized protein</fullName>
    </submittedName>
</protein>
<reference evidence="1" key="2">
    <citation type="submission" date="2004-09" db="EMBL/GenBank/DDBJ databases">
        <authorList>
            <person name="Gloeckner G."/>
            <person name="Schilhabel M."/>
            <person name="Lehmann R."/>
            <person name="Platzer M."/>
        </authorList>
    </citation>
    <scope>NUCLEOTIDE SEQUENCE</scope>
    <source>
        <strain evidence="1">PBi</strain>
    </source>
</reference>
<accession>A0A7I6GXW0</accession>
<name>A0A7I6GXW0_BORGP</name>
<geneLocation type="plasmid" evidence="2">
    <name>18</name>
</geneLocation>
<dbReference type="AlphaFoldDB" id="A0A7I6GXW0"/>